<proteinExistence type="predicted"/>
<dbReference type="HOGENOM" id="CLU_009583_2_2_0"/>
<dbReference type="CDD" id="cd03794">
    <property type="entry name" value="GT4_WbuB-like"/>
    <property type="match status" value="1"/>
</dbReference>
<dbReference type="NCBIfam" id="TIGR04063">
    <property type="entry name" value="stp3"/>
    <property type="match status" value="1"/>
</dbReference>
<dbReference type="SUPFAM" id="SSF53756">
    <property type="entry name" value="UDP-Glycosyltransferase/glycogen phosphorylase"/>
    <property type="match status" value="1"/>
</dbReference>
<keyword evidence="3" id="KW-0808">Transferase</keyword>
<organism evidence="3 4">
    <name type="scientific">Singulisphaera acidiphila (strain ATCC BAA-1392 / DSM 18658 / VKM B-2454 / MOB10)</name>
    <dbReference type="NCBI Taxonomy" id="886293"/>
    <lineage>
        <taxon>Bacteria</taxon>
        <taxon>Pseudomonadati</taxon>
        <taxon>Planctomycetota</taxon>
        <taxon>Planctomycetia</taxon>
        <taxon>Isosphaerales</taxon>
        <taxon>Isosphaeraceae</taxon>
        <taxon>Singulisphaera</taxon>
    </lineage>
</organism>
<dbReference type="STRING" id="886293.Sinac_5461"/>
<dbReference type="InterPro" id="IPR024004">
    <property type="entry name" value="PEP-CTERM/XrtA_GlycosylTrfase"/>
</dbReference>
<feature type="domain" description="Glycosyltransferase subfamily 4-like N-terminal" evidence="2">
    <location>
        <begin position="41"/>
        <end position="217"/>
    </location>
</feature>
<keyword evidence="4" id="KW-1185">Reference proteome</keyword>
<dbReference type="Pfam" id="PF00534">
    <property type="entry name" value="Glycos_transf_1"/>
    <property type="match status" value="1"/>
</dbReference>
<reference evidence="3 4" key="1">
    <citation type="submission" date="2012-02" db="EMBL/GenBank/DDBJ databases">
        <title>Complete sequence of chromosome of Singulisphaera acidiphila DSM 18658.</title>
        <authorList>
            <consortium name="US DOE Joint Genome Institute (JGI-PGF)"/>
            <person name="Lucas S."/>
            <person name="Copeland A."/>
            <person name="Lapidus A."/>
            <person name="Glavina del Rio T."/>
            <person name="Dalin E."/>
            <person name="Tice H."/>
            <person name="Bruce D."/>
            <person name="Goodwin L."/>
            <person name="Pitluck S."/>
            <person name="Peters L."/>
            <person name="Ovchinnikova G."/>
            <person name="Chertkov O."/>
            <person name="Kyrpides N."/>
            <person name="Mavromatis K."/>
            <person name="Ivanova N."/>
            <person name="Brettin T."/>
            <person name="Detter J.C."/>
            <person name="Han C."/>
            <person name="Larimer F."/>
            <person name="Land M."/>
            <person name="Hauser L."/>
            <person name="Markowitz V."/>
            <person name="Cheng J.-F."/>
            <person name="Hugenholtz P."/>
            <person name="Woyke T."/>
            <person name="Wu D."/>
            <person name="Tindall B."/>
            <person name="Pomrenke H."/>
            <person name="Brambilla E."/>
            <person name="Klenk H.-P."/>
            <person name="Eisen J.A."/>
        </authorList>
    </citation>
    <scope>NUCLEOTIDE SEQUENCE [LARGE SCALE GENOMIC DNA]</scope>
    <source>
        <strain evidence="4">ATCC BAA-1392 / DSM 18658 / VKM B-2454 / MOB10</strain>
    </source>
</reference>
<dbReference type="OrthoDB" id="9811902at2"/>
<dbReference type="Gene3D" id="3.40.50.2000">
    <property type="entry name" value="Glycogen Phosphorylase B"/>
    <property type="match status" value="2"/>
</dbReference>
<gene>
    <name evidence="3" type="ordered locus">Sinac_5461</name>
</gene>
<dbReference type="InterPro" id="IPR028098">
    <property type="entry name" value="Glyco_trans_4-like_N"/>
</dbReference>
<evidence type="ECO:0000313" key="4">
    <source>
        <dbReference type="Proteomes" id="UP000010798"/>
    </source>
</evidence>
<feature type="domain" description="Glycosyl transferase family 1" evidence="1">
    <location>
        <begin position="226"/>
        <end position="396"/>
    </location>
</feature>
<protein>
    <submittedName>
        <fullName evidence="3">PEP-CTERM/exosortase 1-associated glycosyltransferase, Daro_2409 family</fullName>
    </submittedName>
</protein>
<dbReference type="GO" id="GO:0016758">
    <property type="term" value="F:hexosyltransferase activity"/>
    <property type="evidence" value="ECO:0007669"/>
    <property type="project" value="TreeGrafter"/>
</dbReference>
<name>L0DK25_SINAD</name>
<dbReference type="PANTHER" id="PTHR45947:SF3">
    <property type="entry name" value="SULFOQUINOVOSYL TRANSFERASE SQD2"/>
    <property type="match status" value="1"/>
</dbReference>
<dbReference type="RefSeq" id="WP_015248708.1">
    <property type="nucleotide sequence ID" value="NC_019892.1"/>
</dbReference>
<evidence type="ECO:0000313" key="3">
    <source>
        <dbReference type="EMBL" id="AGA29607.1"/>
    </source>
</evidence>
<dbReference type="EMBL" id="CP003364">
    <property type="protein sequence ID" value="AGA29607.1"/>
    <property type="molecule type" value="Genomic_DNA"/>
</dbReference>
<evidence type="ECO:0000259" key="2">
    <source>
        <dbReference type="Pfam" id="PF13439"/>
    </source>
</evidence>
<dbReference type="KEGG" id="saci:Sinac_5461"/>
<dbReference type="Proteomes" id="UP000010798">
    <property type="component" value="Chromosome"/>
</dbReference>
<dbReference type="eggNOG" id="COG0438">
    <property type="taxonomic scope" value="Bacteria"/>
</dbReference>
<dbReference type="AlphaFoldDB" id="L0DK25"/>
<dbReference type="PANTHER" id="PTHR45947">
    <property type="entry name" value="SULFOQUINOVOSYL TRANSFERASE SQD2"/>
    <property type="match status" value="1"/>
</dbReference>
<evidence type="ECO:0000259" key="1">
    <source>
        <dbReference type="Pfam" id="PF00534"/>
    </source>
</evidence>
<dbReference type="Pfam" id="PF13439">
    <property type="entry name" value="Glyco_transf_4"/>
    <property type="match status" value="1"/>
</dbReference>
<dbReference type="InterPro" id="IPR001296">
    <property type="entry name" value="Glyco_trans_1"/>
</dbReference>
<sequence>MTQVSPNEQKGDNLLVPRRILHVLDHSQPHRSGYAIRSDSILQFQRRLGFDPVVLTSTKHGKAPREREEIGEIVYHRTDPVTEGLEGQLEKIPFLRERRQIRTMRRRIEDVAQAEHAELIHAHSPSLNGIPAYAVARRLGLPFVYEVRAFWEDAAVDHGTFKQDSFKYNISRMIETRVFRRADAVTVICEGLRDELVGRGIDAEKIFVIPNGVDLERFTPRQPKTTLIEKYGLENRDVIGFLGSFYRYEGLSLLLDAFANLRETAPNARLLLVGGGEEEADLRAKAESLGLGSTVIFTGSVPPDQVLDLYSIVDILVYPRMSMRLTDTVTPLKPLEAMSMGKVVVASDVGGLKELVRDGESGLLFPAGDSAALVRTLCQAIDSRAQWPAMGERARRHVMETRRWEDIIARYQVVYRNAQESAARDGRLGRPDGKGQ</sequence>
<accession>L0DK25</accession>
<dbReference type="InterPro" id="IPR050194">
    <property type="entry name" value="Glycosyltransferase_grp1"/>
</dbReference>